<comment type="caution">
    <text evidence="1">The sequence shown here is derived from an EMBL/GenBank/DDBJ whole genome shotgun (WGS) entry which is preliminary data.</text>
</comment>
<sequence length="73" mass="8679">GIIRLLKTSEFNQVSYWGSRYNENRQRLKDAFEVAPGLLEAYEALQFFHDILASWPYSVQYEDLTEWIQQYAA</sequence>
<feature type="non-terminal residue" evidence="1">
    <location>
        <position position="1"/>
    </location>
</feature>
<accession>A0A939BHX5</accession>
<organism evidence="1 2">
    <name type="scientific">Mordavella massiliensis</name>
    <dbReference type="NCBI Taxonomy" id="1871024"/>
    <lineage>
        <taxon>Bacteria</taxon>
        <taxon>Bacillati</taxon>
        <taxon>Bacillota</taxon>
        <taxon>Clostridia</taxon>
        <taxon>Eubacteriales</taxon>
        <taxon>Clostridiaceae</taxon>
        <taxon>Mordavella</taxon>
    </lineage>
</organism>
<evidence type="ECO:0000313" key="2">
    <source>
        <dbReference type="Proteomes" id="UP000705508"/>
    </source>
</evidence>
<protein>
    <submittedName>
        <fullName evidence="1">Uncharacterized protein</fullName>
    </submittedName>
</protein>
<dbReference type="Proteomes" id="UP000705508">
    <property type="component" value="Unassembled WGS sequence"/>
</dbReference>
<evidence type="ECO:0000313" key="1">
    <source>
        <dbReference type="EMBL" id="MBM6949584.1"/>
    </source>
</evidence>
<proteinExistence type="predicted"/>
<dbReference type="AlphaFoldDB" id="A0A939BHX5"/>
<dbReference type="EMBL" id="JACJKS010000115">
    <property type="protein sequence ID" value="MBM6949584.1"/>
    <property type="molecule type" value="Genomic_DNA"/>
</dbReference>
<gene>
    <name evidence="1" type="ORF">H6A20_13305</name>
</gene>
<name>A0A939BHX5_9CLOT</name>
<feature type="non-terminal residue" evidence="1">
    <location>
        <position position="73"/>
    </location>
</feature>
<dbReference type="RefSeq" id="WP_204907559.1">
    <property type="nucleotide sequence ID" value="NZ_JACJKS010000115.1"/>
</dbReference>
<reference evidence="1" key="1">
    <citation type="submission" date="2020-08" db="EMBL/GenBank/DDBJ databases">
        <authorList>
            <person name="Cejkova D."/>
            <person name="Kubasova T."/>
            <person name="Jahodarova E."/>
            <person name="Rychlik I."/>
        </authorList>
    </citation>
    <scope>NUCLEOTIDE SEQUENCE</scope>
    <source>
        <strain evidence="1">An582</strain>
    </source>
</reference>
<reference evidence="1" key="2">
    <citation type="journal article" date="2021" name="Sci. Rep.">
        <title>The distribution of antibiotic resistance genes in chicken gut microbiota commensals.</title>
        <authorList>
            <person name="Juricova H."/>
            <person name="Matiasovicova J."/>
            <person name="Kubasova T."/>
            <person name="Cejkova D."/>
            <person name="Rychlik I."/>
        </authorList>
    </citation>
    <scope>NUCLEOTIDE SEQUENCE</scope>
    <source>
        <strain evidence="1">An582</strain>
    </source>
</reference>